<evidence type="ECO:0000313" key="3">
    <source>
        <dbReference type="Proteomes" id="UP000838763"/>
    </source>
</evidence>
<evidence type="ECO:0000256" key="1">
    <source>
        <dbReference type="SAM" id="MobiDB-lite"/>
    </source>
</evidence>
<feature type="region of interest" description="Disordered" evidence="1">
    <location>
        <begin position="1"/>
        <end position="36"/>
    </location>
</feature>
<protein>
    <submittedName>
        <fullName evidence="2">Uncharacterized protein</fullName>
    </submittedName>
</protein>
<evidence type="ECO:0000313" key="2">
    <source>
        <dbReference type="EMBL" id="CAI4219550.1"/>
    </source>
</evidence>
<reference evidence="2" key="1">
    <citation type="submission" date="2022-11" db="EMBL/GenBank/DDBJ databases">
        <authorList>
            <person name="Scott C."/>
            <person name="Bruce N."/>
        </authorList>
    </citation>
    <scope>NUCLEOTIDE SEQUENCE</scope>
</reference>
<dbReference type="EMBL" id="CALLCH030000020">
    <property type="protein sequence ID" value="CAI4219550.1"/>
    <property type="molecule type" value="Genomic_DNA"/>
</dbReference>
<accession>A0A9P1ME40</accession>
<feature type="compositionally biased region" description="Polar residues" evidence="1">
    <location>
        <begin position="1"/>
        <end position="20"/>
    </location>
</feature>
<gene>
    <name evidence="2" type="ORF">PPNO1_LOCUS9107</name>
</gene>
<proteinExistence type="predicted"/>
<name>A0A9P1ME40_9PEZI</name>
<dbReference type="Proteomes" id="UP000838763">
    <property type="component" value="Unassembled WGS sequence"/>
</dbReference>
<comment type="caution">
    <text evidence="2">The sequence shown here is derived from an EMBL/GenBank/DDBJ whole genome shotgun (WGS) entry which is preliminary data.</text>
</comment>
<sequence length="119" mass="12482">MSSSYDPNIDKSSSPLTQPSEPLASPQDEPASVPTDVAPAAALDFDVNSTSTIVISTGRVREHPCCHCLPAYFNRAHEHGDQVLALAKGVGELSLEPENAGKKNTALMAIVVELEAALA</sequence>
<organism evidence="2 3">
    <name type="scientific">Parascedosporium putredinis</name>
    <dbReference type="NCBI Taxonomy" id="1442378"/>
    <lineage>
        <taxon>Eukaryota</taxon>
        <taxon>Fungi</taxon>
        <taxon>Dikarya</taxon>
        <taxon>Ascomycota</taxon>
        <taxon>Pezizomycotina</taxon>
        <taxon>Sordariomycetes</taxon>
        <taxon>Hypocreomycetidae</taxon>
        <taxon>Microascales</taxon>
        <taxon>Microascaceae</taxon>
        <taxon>Parascedosporium</taxon>
    </lineage>
</organism>
<dbReference type="AlphaFoldDB" id="A0A9P1ME40"/>
<keyword evidence="3" id="KW-1185">Reference proteome</keyword>